<gene>
    <name evidence="3" type="ORF">FHS48_003378</name>
</gene>
<reference evidence="3 4" key="1">
    <citation type="submission" date="2020-08" db="EMBL/GenBank/DDBJ databases">
        <title>Genomic Encyclopedia of Type Strains, Phase IV (KMG-IV): sequencing the most valuable type-strain genomes for metagenomic binning, comparative biology and taxonomic classification.</title>
        <authorList>
            <person name="Goeker M."/>
        </authorList>
    </citation>
    <scope>NUCLEOTIDE SEQUENCE [LARGE SCALE GENOMIC DNA]</scope>
    <source>
        <strain evidence="3 4">DSM 11590</strain>
    </source>
</reference>
<organism evidence="3 4">
    <name type="scientific">Novispirillum itersonii</name>
    <name type="common">Aquaspirillum itersonii</name>
    <dbReference type="NCBI Taxonomy" id="189"/>
    <lineage>
        <taxon>Bacteria</taxon>
        <taxon>Pseudomonadati</taxon>
        <taxon>Pseudomonadota</taxon>
        <taxon>Alphaproteobacteria</taxon>
        <taxon>Rhodospirillales</taxon>
        <taxon>Novispirillaceae</taxon>
        <taxon>Novispirillum</taxon>
    </lineage>
</organism>
<feature type="compositionally biased region" description="Basic and acidic residues" evidence="1">
    <location>
        <begin position="85"/>
        <end position="103"/>
    </location>
</feature>
<proteinExistence type="predicted"/>
<dbReference type="AlphaFoldDB" id="A0A7W9ZK00"/>
<feature type="compositionally biased region" description="Low complexity" evidence="1">
    <location>
        <begin position="35"/>
        <end position="50"/>
    </location>
</feature>
<evidence type="ECO:0000313" key="4">
    <source>
        <dbReference type="Proteomes" id="UP000544872"/>
    </source>
</evidence>
<protein>
    <submittedName>
        <fullName evidence="3">Cytoskeletal protein RodZ</fullName>
    </submittedName>
</protein>
<evidence type="ECO:0000256" key="1">
    <source>
        <dbReference type="SAM" id="MobiDB-lite"/>
    </source>
</evidence>
<keyword evidence="4" id="KW-1185">Reference proteome</keyword>
<dbReference type="RefSeq" id="WP_184265143.1">
    <property type="nucleotide sequence ID" value="NZ_JACIIX010000015.1"/>
</dbReference>
<comment type="caution">
    <text evidence="3">The sequence shown here is derived from an EMBL/GenBank/DDBJ whole genome shotgun (WGS) entry which is preliminary data.</text>
</comment>
<keyword evidence="2" id="KW-0732">Signal</keyword>
<feature type="region of interest" description="Disordered" evidence="1">
    <location>
        <begin position="35"/>
        <end position="125"/>
    </location>
</feature>
<sequence length="202" mass="20855">MNVALRALAVGSVVVFAAAAAQAADLSTPAVQVAQAQPAATAADQQPAPAKKQEKAAETKAADPKAADAKAAPAKTDAKAAPAKTETKTDAKAEPKADAKPADAKTAAPAAAGAATPAAKPEEKPLPANIAGECAYTGKRIVSLLARDDVDQARKFMDFYRLFSCDEKHIGPTFRCLVNDSTVNASAEDINARIDRCWTKQD</sequence>
<evidence type="ECO:0000256" key="2">
    <source>
        <dbReference type="SAM" id="SignalP"/>
    </source>
</evidence>
<feature type="chain" id="PRO_5031179849" evidence="2">
    <location>
        <begin position="24"/>
        <end position="202"/>
    </location>
</feature>
<accession>A0A7W9ZK00</accession>
<dbReference type="Proteomes" id="UP000544872">
    <property type="component" value="Unassembled WGS sequence"/>
</dbReference>
<name>A0A7W9ZK00_NOVIT</name>
<dbReference type="EMBL" id="JACIIX010000015">
    <property type="protein sequence ID" value="MBB6211932.1"/>
    <property type="molecule type" value="Genomic_DNA"/>
</dbReference>
<feature type="compositionally biased region" description="Basic and acidic residues" evidence="1">
    <location>
        <begin position="51"/>
        <end position="68"/>
    </location>
</feature>
<feature type="signal peptide" evidence="2">
    <location>
        <begin position="1"/>
        <end position="23"/>
    </location>
</feature>
<feature type="compositionally biased region" description="Low complexity" evidence="1">
    <location>
        <begin position="104"/>
        <end position="119"/>
    </location>
</feature>
<evidence type="ECO:0000313" key="3">
    <source>
        <dbReference type="EMBL" id="MBB6211932.1"/>
    </source>
</evidence>
<feature type="compositionally biased region" description="Low complexity" evidence="1">
    <location>
        <begin position="69"/>
        <end position="84"/>
    </location>
</feature>